<dbReference type="EMBL" id="BMII01000008">
    <property type="protein sequence ID" value="GGB52827.1"/>
    <property type="molecule type" value="Genomic_DNA"/>
</dbReference>
<name>A0ABQ1IWB3_9GAMM</name>
<dbReference type="RefSeq" id="WP_188737925.1">
    <property type="nucleotide sequence ID" value="NZ_BMII01000008.1"/>
</dbReference>
<evidence type="ECO:0000313" key="2">
    <source>
        <dbReference type="Proteomes" id="UP000617555"/>
    </source>
</evidence>
<proteinExistence type="predicted"/>
<comment type="caution">
    <text evidence="1">The sequence shown here is derived from an EMBL/GenBank/DDBJ whole genome shotgun (WGS) entry which is preliminary data.</text>
</comment>
<reference evidence="2" key="1">
    <citation type="journal article" date="2019" name="Int. J. Syst. Evol. Microbiol.">
        <title>The Global Catalogue of Microorganisms (GCM) 10K type strain sequencing project: providing services to taxonomists for standard genome sequencing and annotation.</title>
        <authorList>
            <consortium name="The Broad Institute Genomics Platform"/>
            <consortium name="The Broad Institute Genome Sequencing Center for Infectious Disease"/>
            <person name="Wu L."/>
            <person name="Ma J."/>
        </authorList>
    </citation>
    <scope>NUCLEOTIDE SEQUENCE [LARGE SCALE GENOMIC DNA]</scope>
    <source>
        <strain evidence="2">CGMCC 1.15339</strain>
    </source>
</reference>
<dbReference type="Proteomes" id="UP000617555">
    <property type="component" value="Unassembled WGS sequence"/>
</dbReference>
<accession>A0ABQ1IWB3</accession>
<sequence length="397" mass="44463">MNMISLHEIKGLRSKAIIANQVSIASLLEARESESFTDFIDEVICLACQEYSDCFSINENASNEENFARTIFAALEYYNILDGTGIDLESVVSQISDYYSVDDCEDDYSLDEANEHAIDCFVQLVSDEGINLINDIGISSEFEIFVSLAELVKLSKHPNEVASIKCDAINNYVINLTCGTEIQVSSLNANGEVIDLTIGNARIEDIYVNISDNVIPRISLSIESEISMIDYDGVNLNEVLSCRPSELFKNTQFPTVELRHYIKALVSYLDDNNKMILQSHSWLYEAVNELIESDVLLESFVSSVHREAVNKIFELIATTYPVGVSQRFLKAQVEALDEKVLEPEFVSLLYCCDETSFISNADVVEFAKKSNLPLAQTVVLWEQPPLLIEEKPHALSL</sequence>
<organism evidence="1 2">
    <name type="scientific">Shewanella inventionis</name>
    <dbReference type="NCBI Taxonomy" id="1738770"/>
    <lineage>
        <taxon>Bacteria</taxon>
        <taxon>Pseudomonadati</taxon>
        <taxon>Pseudomonadota</taxon>
        <taxon>Gammaproteobacteria</taxon>
        <taxon>Alteromonadales</taxon>
        <taxon>Shewanellaceae</taxon>
        <taxon>Shewanella</taxon>
    </lineage>
</organism>
<evidence type="ECO:0000313" key="1">
    <source>
        <dbReference type="EMBL" id="GGB52827.1"/>
    </source>
</evidence>
<protein>
    <submittedName>
        <fullName evidence="1">Uncharacterized protein</fullName>
    </submittedName>
</protein>
<keyword evidence="2" id="KW-1185">Reference proteome</keyword>
<gene>
    <name evidence="1" type="ORF">GCM10011607_11660</name>
</gene>